<evidence type="ECO:0000313" key="5">
    <source>
        <dbReference type="EMBL" id="SFN59278.1"/>
    </source>
</evidence>
<organism evidence="5 6">
    <name type="scientific">Cohaesibacter marisflavi</name>
    <dbReference type="NCBI Taxonomy" id="655353"/>
    <lineage>
        <taxon>Bacteria</taxon>
        <taxon>Pseudomonadati</taxon>
        <taxon>Pseudomonadota</taxon>
        <taxon>Alphaproteobacteria</taxon>
        <taxon>Hyphomicrobiales</taxon>
        <taxon>Cohaesibacteraceae</taxon>
    </lineage>
</organism>
<dbReference type="Proteomes" id="UP000199236">
    <property type="component" value="Unassembled WGS sequence"/>
</dbReference>
<dbReference type="OrthoDB" id="9796205at2"/>
<gene>
    <name evidence="5" type="ORF">SAMN04488056_101407</name>
</gene>
<accession>A0A1I5AA93</accession>
<evidence type="ECO:0000256" key="3">
    <source>
        <dbReference type="PIRNR" id="PIRNR001365"/>
    </source>
</evidence>
<evidence type="ECO:0000313" key="6">
    <source>
        <dbReference type="Proteomes" id="UP000199236"/>
    </source>
</evidence>
<dbReference type="CDD" id="cd00408">
    <property type="entry name" value="DHDPS-like"/>
    <property type="match status" value="1"/>
</dbReference>
<comment type="similarity">
    <text evidence="1 3">Belongs to the DapA family.</text>
</comment>
<dbReference type="SMART" id="SM01130">
    <property type="entry name" value="DHDPS"/>
    <property type="match status" value="1"/>
</dbReference>
<dbReference type="STRING" id="655353.SAMN04488056_101407"/>
<dbReference type="GO" id="GO:0008840">
    <property type="term" value="F:4-hydroxy-tetrahydrodipicolinate synthase activity"/>
    <property type="evidence" value="ECO:0007669"/>
    <property type="project" value="TreeGrafter"/>
</dbReference>
<dbReference type="PIRSF" id="PIRSF001365">
    <property type="entry name" value="DHDPS"/>
    <property type="match status" value="1"/>
</dbReference>
<evidence type="ECO:0000256" key="2">
    <source>
        <dbReference type="ARBA" id="ARBA00023239"/>
    </source>
</evidence>
<keyword evidence="2 3" id="KW-0456">Lyase</keyword>
<proteinExistence type="inferred from homology"/>
<dbReference type="RefSeq" id="WP_090068311.1">
    <property type="nucleotide sequence ID" value="NZ_FOVR01000001.1"/>
</dbReference>
<dbReference type="PANTHER" id="PTHR12128">
    <property type="entry name" value="DIHYDRODIPICOLINATE SYNTHASE"/>
    <property type="match status" value="1"/>
</dbReference>
<evidence type="ECO:0000256" key="4">
    <source>
        <dbReference type="PIRSR" id="PIRSR001365-2"/>
    </source>
</evidence>
<dbReference type="PANTHER" id="PTHR12128:SF66">
    <property type="entry name" value="4-HYDROXY-2-OXOGLUTARATE ALDOLASE, MITOCHONDRIAL"/>
    <property type="match status" value="1"/>
</dbReference>
<feature type="binding site" evidence="4">
    <location>
        <position position="215"/>
    </location>
    <ligand>
        <name>pyruvate</name>
        <dbReference type="ChEBI" id="CHEBI:15361"/>
    </ligand>
</feature>
<dbReference type="Pfam" id="PF00701">
    <property type="entry name" value="DHDPS"/>
    <property type="match status" value="1"/>
</dbReference>
<protein>
    <submittedName>
        <fullName evidence="5">4-hydroxy-tetrahydrodipicolinate synthase</fullName>
    </submittedName>
</protein>
<evidence type="ECO:0000256" key="1">
    <source>
        <dbReference type="ARBA" id="ARBA00007592"/>
    </source>
</evidence>
<name>A0A1I5AA93_9HYPH</name>
<dbReference type="EMBL" id="FOVR01000001">
    <property type="protein sequence ID" value="SFN59278.1"/>
    <property type="molecule type" value="Genomic_DNA"/>
</dbReference>
<sequence>MTLLSSDTKGVFAISVTPFDDQGAIDFDSLDRATDFYLEKGSTGITVLGMMGEAPKMVQSEAVTIAERVIKRANGAPIVVGVSAPGLAAVAELSKKAMDLGAAGVMIAPPGNLKTNEQIIAYYGNACEAAGAGVPVVLQDFPHTTGVNISTDTLNTILAQNEQIVMLKHEDWPGLEKVTAVREAEKGGRRPISILCGNGALFLPEAMARGANGAMTGFAYIEMLRDVVAYAEKGDIDRAQDIYDAYLPLVCYEQQPGLGLAVRKYVLQKRGVIASEAMRKPGKGLTAAAKAEVDRIIARQEKRLKELG</sequence>
<dbReference type="InterPro" id="IPR013785">
    <property type="entry name" value="Aldolase_TIM"/>
</dbReference>
<dbReference type="GO" id="GO:0005829">
    <property type="term" value="C:cytosol"/>
    <property type="evidence" value="ECO:0007669"/>
    <property type="project" value="TreeGrafter"/>
</dbReference>
<keyword evidence="6" id="KW-1185">Reference proteome</keyword>
<dbReference type="Gene3D" id="3.20.20.70">
    <property type="entry name" value="Aldolase class I"/>
    <property type="match status" value="1"/>
</dbReference>
<dbReference type="SUPFAM" id="SSF51569">
    <property type="entry name" value="Aldolase"/>
    <property type="match status" value="1"/>
</dbReference>
<dbReference type="PRINTS" id="PR00146">
    <property type="entry name" value="DHPICSNTHASE"/>
</dbReference>
<dbReference type="InterPro" id="IPR002220">
    <property type="entry name" value="DapA-like"/>
</dbReference>
<dbReference type="AlphaFoldDB" id="A0A1I5AA93"/>
<reference evidence="5 6" key="1">
    <citation type="submission" date="2016-10" db="EMBL/GenBank/DDBJ databases">
        <authorList>
            <person name="de Groot N.N."/>
        </authorList>
    </citation>
    <scope>NUCLEOTIDE SEQUENCE [LARGE SCALE GENOMIC DNA]</scope>
    <source>
        <strain evidence="5 6">CGMCC 1.9157</strain>
    </source>
</reference>